<dbReference type="Pfam" id="PF16925">
    <property type="entry name" value="TetR_C_13"/>
    <property type="match status" value="1"/>
</dbReference>
<comment type="caution">
    <text evidence="4">The sequence shown here is derived from an EMBL/GenBank/DDBJ whole genome shotgun (WGS) entry which is preliminary data.</text>
</comment>
<organism evidence="4 5">
    <name type="scientific">Klebsiella pneumoniae</name>
    <dbReference type="NCBI Taxonomy" id="573"/>
    <lineage>
        <taxon>Bacteria</taxon>
        <taxon>Pseudomonadati</taxon>
        <taxon>Pseudomonadota</taxon>
        <taxon>Gammaproteobacteria</taxon>
        <taxon>Enterobacterales</taxon>
        <taxon>Enterobacteriaceae</taxon>
        <taxon>Klebsiella/Raoultella group</taxon>
        <taxon>Klebsiella</taxon>
        <taxon>Klebsiella pneumoniae complex</taxon>
    </lineage>
</organism>
<dbReference type="Gene3D" id="1.10.357.10">
    <property type="entry name" value="Tetracycline Repressor, domain 2"/>
    <property type="match status" value="1"/>
</dbReference>
<dbReference type="InterPro" id="IPR011075">
    <property type="entry name" value="TetR_C"/>
</dbReference>
<gene>
    <name evidence="4" type="ORF">KPZU09_00900</name>
</gene>
<dbReference type="EMBL" id="BNFF01000001">
    <property type="protein sequence ID" value="GHK50354.1"/>
    <property type="molecule type" value="Genomic_DNA"/>
</dbReference>
<feature type="domain" description="Tetracyclin repressor-like C-terminal" evidence="3">
    <location>
        <begin position="1"/>
        <end position="70"/>
    </location>
</feature>
<reference evidence="4" key="1">
    <citation type="submission" date="2020-10" db="EMBL/GenBank/DDBJ databases">
        <title>Genome Sequence of ESBL Producing Zambian Clinical Strains.</title>
        <authorList>
            <person name="Shawa M."/>
            <person name="Furuta Y."/>
            <person name="Simbotwe M."/>
            <person name="Mulenga E."/>
            <person name="Mubanga M."/>
            <person name="Mulenga G."/>
            <person name="Kaile C."/>
            <person name="Zorigt T."/>
            <person name="Hang'ombe B."/>
            <person name="Higashi H."/>
        </authorList>
    </citation>
    <scope>NUCLEOTIDE SEQUENCE</scope>
    <source>
        <strain evidence="4">Zam_UTH_09</strain>
    </source>
</reference>
<dbReference type="SUPFAM" id="SSF48498">
    <property type="entry name" value="Tetracyclin repressor-like, C-terminal domain"/>
    <property type="match status" value="1"/>
</dbReference>
<dbReference type="AlphaFoldDB" id="A0A919LQ32"/>
<dbReference type="Proteomes" id="UP000655094">
    <property type="component" value="Unassembled WGS sequence"/>
</dbReference>
<keyword evidence="2" id="KW-0804">Transcription</keyword>
<evidence type="ECO:0000259" key="3">
    <source>
        <dbReference type="Pfam" id="PF16925"/>
    </source>
</evidence>
<name>A0A919LQ32_KLEPN</name>
<proteinExistence type="predicted"/>
<dbReference type="InterPro" id="IPR036271">
    <property type="entry name" value="Tet_transcr_reg_TetR-rel_C_sf"/>
</dbReference>
<evidence type="ECO:0000313" key="4">
    <source>
        <dbReference type="EMBL" id="GHK50354.1"/>
    </source>
</evidence>
<evidence type="ECO:0000256" key="1">
    <source>
        <dbReference type="ARBA" id="ARBA00023015"/>
    </source>
</evidence>
<keyword evidence="1" id="KW-0805">Transcription regulation</keyword>
<evidence type="ECO:0000313" key="5">
    <source>
        <dbReference type="Proteomes" id="UP000655094"/>
    </source>
</evidence>
<evidence type="ECO:0000256" key="2">
    <source>
        <dbReference type="ARBA" id="ARBA00023163"/>
    </source>
</evidence>
<protein>
    <recommendedName>
        <fullName evidence="3">Tetracyclin repressor-like C-terminal domain-containing protein</fullName>
    </recommendedName>
</protein>
<accession>A0A919LQ32</accession>
<sequence>MEKFQFRRGCPVGNLLQEAPLLPETFPQRLMAIPAAWESRVARCLREAQAAGAIASDASPQALARVLDRLGRRGDARRAGPVCRTA</sequence>